<dbReference type="InterPro" id="IPR021146">
    <property type="entry name" value="Phage_gp6-like_head-tail"/>
</dbReference>
<proteinExistence type="predicted"/>
<comment type="caution">
    <text evidence="1">The sequence shown here is derived from an EMBL/GenBank/DDBJ whole genome shotgun (WGS) entry which is preliminary data.</text>
</comment>
<sequence length="108" mass="12239">MEISEEQIAQVKTHLRVDDSNEDALIAAYTSAAVDYVERYCDGSLVETLTQVEEGEAPPREILFTSGIWAAMLLLIGHWYTNREAVAQSLTEVPLAVESLLIRHRRWH</sequence>
<dbReference type="Pfam" id="PF05135">
    <property type="entry name" value="Phage_connect_1"/>
    <property type="match status" value="1"/>
</dbReference>
<dbReference type="Gene3D" id="1.10.3230.30">
    <property type="entry name" value="Phage gp6-like head-tail connector protein"/>
    <property type="match status" value="1"/>
</dbReference>
<evidence type="ECO:0000313" key="2">
    <source>
        <dbReference type="Proteomes" id="UP001159937"/>
    </source>
</evidence>
<dbReference type="AlphaFoldDB" id="A0AAJ1L1B2"/>
<gene>
    <name evidence="1" type="ORF">N5C89_31215</name>
</gene>
<dbReference type="RefSeq" id="WP_224237718.1">
    <property type="nucleotide sequence ID" value="NZ_CAKLPI010000001.1"/>
</dbReference>
<dbReference type="InterPro" id="IPR006450">
    <property type="entry name" value="Phage_HK97_gp6-like"/>
</dbReference>
<dbReference type="NCBIfam" id="TIGR01560">
    <property type="entry name" value="put_DNA_pack"/>
    <property type="match status" value="1"/>
</dbReference>
<evidence type="ECO:0000313" key="1">
    <source>
        <dbReference type="EMBL" id="MDH0967311.1"/>
    </source>
</evidence>
<name>A0AAJ1L1B2_9ENTR</name>
<dbReference type="Proteomes" id="UP001159937">
    <property type="component" value="Unassembled WGS sequence"/>
</dbReference>
<dbReference type="EMBL" id="JAOCBF010000090">
    <property type="protein sequence ID" value="MDH0967311.1"/>
    <property type="molecule type" value="Genomic_DNA"/>
</dbReference>
<dbReference type="CDD" id="cd08054">
    <property type="entry name" value="gp6"/>
    <property type="match status" value="1"/>
</dbReference>
<protein>
    <submittedName>
        <fullName evidence="1">Head-tail connector protein</fullName>
    </submittedName>
</protein>
<organism evidence="1 2">
    <name type="scientific">Klebsiella michiganensis</name>
    <dbReference type="NCBI Taxonomy" id="1134687"/>
    <lineage>
        <taxon>Bacteria</taxon>
        <taxon>Pseudomonadati</taxon>
        <taxon>Pseudomonadota</taxon>
        <taxon>Gammaproteobacteria</taxon>
        <taxon>Enterobacterales</taxon>
        <taxon>Enterobacteriaceae</taxon>
        <taxon>Klebsiella/Raoultella group</taxon>
        <taxon>Klebsiella</taxon>
    </lineage>
</organism>
<reference evidence="1" key="1">
    <citation type="submission" date="2022-09" db="EMBL/GenBank/DDBJ databases">
        <title>Intensive care unit water sources are persistently colonized with multi-drug resistant bacteria and are the site of extensive horizontal gene transfer of antibiotic resistance genes.</title>
        <authorList>
            <person name="Diorio-Toth L."/>
        </authorList>
    </citation>
    <scope>NUCLEOTIDE SEQUENCE</scope>
    <source>
        <strain evidence="1">GD03918</strain>
    </source>
</reference>
<accession>A0AAJ1L1B2</accession>